<dbReference type="InterPro" id="IPR005119">
    <property type="entry name" value="LysR_subst-bd"/>
</dbReference>
<evidence type="ECO:0000256" key="1">
    <source>
        <dbReference type="ARBA" id="ARBA00009437"/>
    </source>
</evidence>
<dbReference type="Gene3D" id="3.40.190.290">
    <property type="match status" value="1"/>
</dbReference>
<feature type="domain" description="LysR substrate-binding" evidence="2">
    <location>
        <begin position="2"/>
        <end position="167"/>
    </location>
</feature>
<sequence>MGTSDRNVSLAEEGIDCALRVGELADSSMVARKLGNLVLINVAAPAYIARHGRAGTPADLPAHLAVNYASPTTGRVEGWQWPEGGGYRSAVLQSRITVNSAEAYIACCLAGMGMIQIPWYDVQKHLKTGELVEVMPGFRARPLPVQLLYPHRKHLSRPLQAFIAWAEHLLVEKLLLNAANGDSA</sequence>
<dbReference type="GO" id="GO:0006351">
    <property type="term" value="P:DNA-templated transcription"/>
    <property type="evidence" value="ECO:0007669"/>
    <property type="project" value="TreeGrafter"/>
</dbReference>
<name>A0AAU7QG67_9GAMM</name>
<dbReference type="InterPro" id="IPR058163">
    <property type="entry name" value="LysR-type_TF_proteobact-type"/>
</dbReference>
<evidence type="ECO:0000259" key="2">
    <source>
        <dbReference type="Pfam" id="PF03466"/>
    </source>
</evidence>
<dbReference type="EMBL" id="CP157947">
    <property type="protein sequence ID" value="XBS71316.1"/>
    <property type="molecule type" value="Genomic_DNA"/>
</dbReference>
<comment type="similarity">
    <text evidence="1">Belongs to the LysR transcriptional regulatory family.</text>
</comment>
<protein>
    <submittedName>
        <fullName evidence="3">LysR substrate-binding domain-containing protein</fullName>
    </submittedName>
</protein>
<dbReference type="PANTHER" id="PTHR30537">
    <property type="entry name" value="HTH-TYPE TRANSCRIPTIONAL REGULATOR"/>
    <property type="match status" value="1"/>
</dbReference>
<reference evidence="3" key="1">
    <citation type="submission" date="2024-06" db="EMBL/GenBank/DDBJ databases">
        <authorList>
            <person name="Coelho C."/>
            <person name="Bento M."/>
            <person name="Garcia E."/>
            <person name="Camelo A."/>
            <person name="Brandao I."/>
            <person name="Espirito Santo C."/>
            <person name="Trovao J."/>
            <person name="Verissimo A."/>
            <person name="Costa J."/>
            <person name="Tiago I."/>
        </authorList>
    </citation>
    <scope>NUCLEOTIDE SEQUENCE</scope>
    <source>
        <strain evidence="3">KWT182</strain>
    </source>
</reference>
<dbReference type="PANTHER" id="PTHR30537:SF72">
    <property type="entry name" value="LYSR FAMILY TRANSCRIPTIONAL REGULATOR"/>
    <property type="match status" value="1"/>
</dbReference>
<gene>
    <name evidence="3" type="ORF">ABK905_10450</name>
</gene>
<dbReference type="AlphaFoldDB" id="A0AAU7QG67"/>
<dbReference type="Pfam" id="PF03466">
    <property type="entry name" value="LysR_substrate"/>
    <property type="match status" value="1"/>
</dbReference>
<organism evidence="3">
    <name type="scientific">Acerihabitans sp. KWT182</name>
    <dbReference type="NCBI Taxonomy" id="3157919"/>
    <lineage>
        <taxon>Bacteria</taxon>
        <taxon>Pseudomonadati</taxon>
        <taxon>Pseudomonadota</taxon>
        <taxon>Gammaproteobacteria</taxon>
        <taxon>Enterobacterales</taxon>
        <taxon>Pectobacteriaceae</taxon>
        <taxon>Acerihabitans</taxon>
    </lineage>
</organism>
<proteinExistence type="inferred from homology"/>
<accession>A0AAU7QG67</accession>
<dbReference type="GO" id="GO:0003700">
    <property type="term" value="F:DNA-binding transcription factor activity"/>
    <property type="evidence" value="ECO:0007669"/>
    <property type="project" value="TreeGrafter"/>
</dbReference>
<evidence type="ECO:0000313" key="3">
    <source>
        <dbReference type="EMBL" id="XBS71316.1"/>
    </source>
</evidence>
<dbReference type="SUPFAM" id="SSF53850">
    <property type="entry name" value="Periplasmic binding protein-like II"/>
    <property type="match status" value="1"/>
</dbReference>
<dbReference type="GO" id="GO:0043565">
    <property type="term" value="F:sequence-specific DNA binding"/>
    <property type="evidence" value="ECO:0007669"/>
    <property type="project" value="TreeGrafter"/>
</dbReference>